<comment type="caution">
    <text evidence="1">The sequence shown here is derived from an EMBL/GenBank/DDBJ whole genome shotgun (WGS) entry which is preliminary data.</text>
</comment>
<dbReference type="Proteomes" id="UP001259982">
    <property type="component" value="Unassembled WGS sequence"/>
</dbReference>
<dbReference type="EMBL" id="JAVRHY010000009">
    <property type="protein sequence ID" value="MDT0618925.1"/>
    <property type="molecule type" value="Genomic_DNA"/>
</dbReference>
<dbReference type="RefSeq" id="WP_311659192.1">
    <property type="nucleotide sequence ID" value="NZ_JAVRHY010000009.1"/>
</dbReference>
<evidence type="ECO:0000313" key="1">
    <source>
        <dbReference type="EMBL" id="MDT0618925.1"/>
    </source>
</evidence>
<sequence>MPIASVLPTALTPRLYRRPALILIALLTAACGPADPMEDYADRVARVLDQPVTPAAPSLPRYPRPRDRHLPVPPERTGWIGYFQLKRCGLLGLIGQRNSILGRVAPPARRLDYERTLLAGLRACRPDTREAAADPEFAARLDELIATKQAQLPNVIWNATLGADAVADAFSLAAGRLPVTTDVMPGESLAALAKLTRAARTPQPPETLEPAYRVLETRHYGGRLLQSVAAVTATLDAVTTAIEQRQDRRPLCFRGQANRQARIAETVLREFYIAGLQPHMAALSDAGRLWHEALDALFASQSVTVPEAITRYRDRALGESSRVWRHYRRASREHGQAWTELLDSCGLAPERGF</sequence>
<protein>
    <submittedName>
        <fullName evidence="1">DUF3080 family protein</fullName>
    </submittedName>
</protein>
<name>A0ABU3B8Y1_9GAMM</name>
<organism evidence="1 2">
    <name type="scientific">Spectribacter acetivorans</name>
    <dbReference type="NCBI Taxonomy" id="3075603"/>
    <lineage>
        <taxon>Bacteria</taxon>
        <taxon>Pseudomonadati</taxon>
        <taxon>Pseudomonadota</taxon>
        <taxon>Gammaproteobacteria</taxon>
        <taxon>Salinisphaerales</taxon>
        <taxon>Salinisphaeraceae</taxon>
        <taxon>Spectribacter</taxon>
    </lineage>
</organism>
<dbReference type="Pfam" id="PF11279">
    <property type="entry name" value="DUF3080"/>
    <property type="match status" value="1"/>
</dbReference>
<keyword evidence="2" id="KW-1185">Reference proteome</keyword>
<evidence type="ECO:0000313" key="2">
    <source>
        <dbReference type="Proteomes" id="UP001259982"/>
    </source>
</evidence>
<accession>A0ABU3B8Y1</accession>
<dbReference type="InterPro" id="IPR021431">
    <property type="entry name" value="DUF3080"/>
</dbReference>
<gene>
    <name evidence="1" type="ORF">RM531_10605</name>
</gene>
<reference evidence="1 2" key="1">
    <citation type="submission" date="2023-09" db="EMBL/GenBank/DDBJ databases">
        <authorList>
            <person name="Rey-Velasco X."/>
        </authorList>
    </citation>
    <scope>NUCLEOTIDE SEQUENCE [LARGE SCALE GENOMIC DNA]</scope>
    <source>
        <strain evidence="1 2">P385</strain>
    </source>
</reference>
<proteinExistence type="predicted"/>